<dbReference type="InterPro" id="IPR024607">
    <property type="entry name" value="Sulfatase_CS"/>
</dbReference>
<dbReference type="SUPFAM" id="SSF49899">
    <property type="entry name" value="Concanavalin A-like lectins/glucanases"/>
    <property type="match status" value="1"/>
</dbReference>
<dbReference type="InterPro" id="IPR000917">
    <property type="entry name" value="Sulfatase_N"/>
</dbReference>
<dbReference type="InterPro" id="IPR050738">
    <property type="entry name" value="Sulfatase"/>
</dbReference>
<dbReference type="Pfam" id="PF00884">
    <property type="entry name" value="Sulfatase"/>
    <property type="match status" value="1"/>
</dbReference>
<organism evidence="7 8">
    <name type="scientific">Bythopirellula polymerisocia</name>
    <dbReference type="NCBI Taxonomy" id="2528003"/>
    <lineage>
        <taxon>Bacteria</taxon>
        <taxon>Pseudomonadati</taxon>
        <taxon>Planctomycetota</taxon>
        <taxon>Planctomycetia</taxon>
        <taxon>Pirellulales</taxon>
        <taxon>Lacipirellulaceae</taxon>
        <taxon>Bythopirellula</taxon>
    </lineage>
</organism>
<dbReference type="InterPro" id="IPR017850">
    <property type="entry name" value="Alkaline_phosphatase_core_sf"/>
</dbReference>
<evidence type="ECO:0000256" key="5">
    <source>
        <dbReference type="SAM" id="MobiDB-lite"/>
    </source>
</evidence>
<evidence type="ECO:0000256" key="1">
    <source>
        <dbReference type="ARBA" id="ARBA00008779"/>
    </source>
</evidence>
<proteinExistence type="inferred from homology"/>
<comment type="similarity">
    <text evidence="1">Belongs to the sulfatase family.</text>
</comment>
<dbReference type="Gene3D" id="2.60.120.200">
    <property type="match status" value="1"/>
</dbReference>
<dbReference type="InterPro" id="IPR018247">
    <property type="entry name" value="EF_Hand_1_Ca_BS"/>
</dbReference>
<dbReference type="OrthoDB" id="222116at2"/>
<gene>
    <name evidence="7" type="primary">atsA_29</name>
    <name evidence="7" type="ORF">Pla144_41710</name>
</gene>
<sequence length="1205" mass="125978">MGSLAGRSEAMQPGQVNTERLPTKKTLRVCDSTSSKKATRENVNLLSKSLSMSLAAAAYVAVAVQPVVAQSNVVVIISDDDGWADYGFMRNADPAADPGNRGAVPTPNLDILATMGVAFTNAYTGSVCSPSRAMITTGQYGMRFGYGSNILDGNGAINTTNTPQGLPTEAVTIWERMQGVGYETAAVGKWHIGAHSSGGGSLGNRPEDQGVEFFQGLWGGSRDYFLGSQTGNGQLRETISDGVGGVSSNTVIEGNYSGQYVTDVFGDQSADYIKNKAGGAAPFFLYSSFTAPHTPMQATASDLAYIDSLGEPGFTGNRRTFAAMQYAMDRNVGKILDALKDPAGDGTGPGNDSDSILDDTLIIFINDNGGDCCDVGPNSSDNGDLRNGKGSQFEGGMRVPMIIAGAGVNLAQHGTVSTNLVHSIDIVPTALVGAGGGSFSPGEIIDGKNLLPYINGTESGLAHENLFIPRFNNQQSAVRMGQWKYMYQNGTGYQLYNLATDIKESNNVVNSPANAAVVDEMHQLLASYHVQMDKPRHDNQADETNQFDHFRFREGNFATATFSTANAWTNGDTGSGTFTASWRDGYANNELTFRTKATGDYSVTNDLNSVGGLGYMANKINLTTGSAALTTNRTATINGQPLMLTNNLNGAGPEINLDATDAQAKTFTFNIDHDVEIYDDLKLQGDGNQNFAINGKIREFRPGRNVSKIGTSDLTLGGGVDISGSLDVQGGKVAFTNGQFRGNLMSQPGSSLIIGGVGFNEISTGPPSSAPIVTTGLNLNFDAMQSISGTSTWVDAESGQSLSFGGTASTSPVSDVNFPGITAAYHIPATGGAGGLNNYFEGSSPLSRKDATFEVWFNVTTPSGGGDQVLFEAGGSDLGVSFLLDDNDLSFNVNGVGTGSTTFSLNQSVGTGWHQAVGVIDLKGAVDSITLYVDNSLVGSLNGLSIDDWAGGNNTGIGAAASSLGAGGTPIPYHDKIAVVRYYENVTFGANEVNQNYQWAKFDPGMGTTGPTLLAIDGDYTQHDGASLDLELLATSMHDAVSVTGSATIDGILNVGEISGFAPAAGDSFTILSATNGVSGQFDTINLPALSGMQWFVDYLANEVTLSIILGADFDGSGVVDGQDFLRWQRGFGLNGQSDNSNGDADGNGVVDGNDLKIWQAQYGTSPGILTSSLSSVPEPSSGFAAIWGSLLMTWFQARGASSTR</sequence>
<dbReference type="GO" id="GO:0004065">
    <property type="term" value="F:arylsulfatase activity"/>
    <property type="evidence" value="ECO:0007669"/>
    <property type="project" value="UniProtKB-EC"/>
</dbReference>
<dbReference type="AlphaFoldDB" id="A0A5C6CDP0"/>
<feature type="region of interest" description="Disordered" evidence="5">
    <location>
        <begin position="1"/>
        <end position="22"/>
    </location>
</feature>
<keyword evidence="8" id="KW-1185">Reference proteome</keyword>
<accession>A0A5C6CDP0</accession>
<reference evidence="7 8" key="1">
    <citation type="submission" date="2019-02" db="EMBL/GenBank/DDBJ databases">
        <title>Deep-cultivation of Planctomycetes and their phenomic and genomic characterization uncovers novel biology.</title>
        <authorList>
            <person name="Wiegand S."/>
            <person name="Jogler M."/>
            <person name="Boedeker C."/>
            <person name="Pinto D."/>
            <person name="Vollmers J."/>
            <person name="Rivas-Marin E."/>
            <person name="Kohn T."/>
            <person name="Peeters S.H."/>
            <person name="Heuer A."/>
            <person name="Rast P."/>
            <person name="Oberbeckmann S."/>
            <person name="Bunk B."/>
            <person name="Jeske O."/>
            <person name="Meyerdierks A."/>
            <person name="Storesund J.E."/>
            <person name="Kallscheuer N."/>
            <person name="Luecker S."/>
            <person name="Lage O.M."/>
            <person name="Pohl T."/>
            <person name="Merkel B.J."/>
            <person name="Hornburger P."/>
            <person name="Mueller R.-W."/>
            <person name="Bruemmer F."/>
            <person name="Labrenz M."/>
            <person name="Spormann A.M."/>
            <person name="Op Den Camp H."/>
            <person name="Overmann J."/>
            <person name="Amann R."/>
            <person name="Jetten M.S.M."/>
            <person name="Mascher T."/>
            <person name="Medema M.H."/>
            <person name="Devos D.P."/>
            <person name="Kaster A.-K."/>
            <person name="Ovreas L."/>
            <person name="Rohde M."/>
            <person name="Galperin M.Y."/>
            <person name="Jogler C."/>
        </authorList>
    </citation>
    <scope>NUCLEOTIDE SEQUENCE [LARGE SCALE GENOMIC DNA]</scope>
    <source>
        <strain evidence="7 8">Pla144</strain>
    </source>
</reference>
<evidence type="ECO:0000313" key="8">
    <source>
        <dbReference type="Proteomes" id="UP000318437"/>
    </source>
</evidence>
<keyword evidence="2" id="KW-0479">Metal-binding</keyword>
<evidence type="ECO:0000256" key="4">
    <source>
        <dbReference type="ARBA" id="ARBA00022837"/>
    </source>
</evidence>
<comment type="caution">
    <text evidence="7">The sequence shown here is derived from an EMBL/GenBank/DDBJ whole genome shotgun (WGS) entry which is preliminary data.</text>
</comment>
<dbReference type="EC" id="3.1.6.1" evidence="7"/>
<dbReference type="SUPFAM" id="SSF53649">
    <property type="entry name" value="Alkaline phosphatase-like"/>
    <property type="match status" value="1"/>
</dbReference>
<dbReference type="EMBL" id="SJPS01000007">
    <property type="protein sequence ID" value="TWU22710.1"/>
    <property type="molecule type" value="Genomic_DNA"/>
</dbReference>
<dbReference type="Pfam" id="PF13385">
    <property type="entry name" value="Laminin_G_3"/>
    <property type="match status" value="1"/>
</dbReference>
<dbReference type="PANTHER" id="PTHR42693">
    <property type="entry name" value="ARYLSULFATASE FAMILY MEMBER"/>
    <property type="match status" value="1"/>
</dbReference>
<dbReference type="PANTHER" id="PTHR42693:SF53">
    <property type="entry name" value="ENDO-4-O-SULFATASE"/>
    <property type="match status" value="1"/>
</dbReference>
<dbReference type="PROSITE" id="PS00149">
    <property type="entry name" value="SULFATASE_2"/>
    <property type="match status" value="1"/>
</dbReference>
<dbReference type="GO" id="GO:0046872">
    <property type="term" value="F:metal ion binding"/>
    <property type="evidence" value="ECO:0007669"/>
    <property type="project" value="UniProtKB-KW"/>
</dbReference>
<evidence type="ECO:0000259" key="6">
    <source>
        <dbReference type="Pfam" id="PF00884"/>
    </source>
</evidence>
<dbReference type="Proteomes" id="UP000318437">
    <property type="component" value="Unassembled WGS sequence"/>
</dbReference>
<feature type="domain" description="Sulfatase N-terminal" evidence="6">
    <location>
        <begin position="71"/>
        <end position="431"/>
    </location>
</feature>
<evidence type="ECO:0000256" key="2">
    <source>
        <dbReference type="ARBA" id="ARBA00022723"/>
    </source>
</evidence>
<keyword evidence="4" id="KW-0106">Calcium</keyword>
<dbReference type="Gene3D" id="3.40.720.10">
    <property type="entry name" value="Alkaline Phosphatase, subunit A"/>
    <property type="match status" value="1"/>
</dbReference>
<dbReference type="Gene3D" id="3.30.1120.10">
    <property type="match status" value="1"/>
</dbReference>
<keyword evidence="3 7" id="KW-0378">Hydrolase</keyword>
<evidence type="ECO:0000313" key="7">
    <source>
        <dbReference type="EMBL" id="TWU22710.1"/>
    </source>
</evidence>
<evidence type="ECO:0000256" key="3">
    <source>
        <dbReference type="ARBA" id="ARBA00022801"/>
    </source>
</evidence>
<dbReference type="InterPro" id="IPR013320">
    <property type="entry name" value="ConA-like_dom_sf"/>
</dbReference>
<protein>
    <submittedName>
        <fullName evidence="7">Arylsulfatase</fullName>
        <ecNumber evidence="7">3.1.6.1</ecNumber>
    </submittedName>
</protein>
<dbReference type="PROSITE" id="PS00018">
    <property type="entry name" value="EF_HAND_1"/>
    <property type="match status" value="2"/>
</dbReference>
<name>A0A5C6CDP0_9BACT</name>